<dbReference type="GO" id="GO:0008506">
    <property type="term" value="F:sucrose:proton symporter activity"/>
    <property type="evidence" value="ECO:0007669"/>
    <property type="project" value="TreeGrafter"/>
</dbReference>
<dbReference type="PANTHER" id="PTHR19432">
    <property type="entry name" value="SUGAR TRANSPORTER"/>
    <property type="match status" value="1"/>
</dbReference>
<name>A0AAD6Z3T0_9AGAR</name>
<dbReference type="Pfam" id="PF13347">
    <property type="entry name" value="MFS_2"/>
    <property type="match status" value="1"/>
</dbReference>
<dbReference type="Gene3D" id="1.20.1250.20">
    <property type="entry name" value="MFS general substrate transporter like domains"/>
    <property type="match status" value="1"/>
</dbReference>
<comment type="caution">
    <text evidence="7">The sequence shown here is derived from an EMBL/GenBank/DDBJ whole genome shotgun (WGS) entry which is preliminary data.</text>
</comment>
<evidence type="ECO:0000256" key="2">
    <source>
        <dbReference type="ARBA" id="ARBA00022448"/>
    </source>
</evidence>
<dbReference type="AlphaFoldDB" id="A0AAD6Z3T0"/>
<evidence type="ECO:0000256" key="5">
    <source>
        <dbReference type="ARBA" id="ARBA00023136"/>
    </source>
</evidence>
<accession>A0AAD6Z3T0</accession>
<dbReference type="SUPFAM" id="SSF103473">
    <property type="entry name" value="MFS general substrate transporter"/>
    <property type="match status" value="1"/>
</dbReference>
<evidence type="ECO:0000313" key="8">
    <source>
        <dbReference type="Proteomes" id="UP001218218"/>
    </source>
</evidence>
<proteinExistence type="predicted"/>
<keyword evidence="4 6" id="KW-1133">Transmembrane helix</keyword>
<feature type="transmembrane region" description="Helical" evidence="6">
    <location>
        <begin position="101"/>
        <end position="120"/>
    </location>
</feature>
<evidence type="ECO:0000256" key="1">
    <source>
        <dbReference type="ARBA" id="ARBA00004141"/>
    </source>
</evidence>
<dbReference type="Proteomes" id="UP001218218">
    <property type="component" value="Unassembled WGS sequence"/>
</dbReference>
<organism evidence="7 8">
    <name type="scientific">Mycena albidolilacea</name>
    <dbReference type="NCBI Taxonomy" id="1033008"/>
    <lineage>
        <taxon>Eukaryota</taxon>
        <taxon>Fungi</taxon>
        <taxon>Dikarya</taxon>
        <taxon>Basidiomycota</taxon>
        <taxon>Agaricomycotina</taxon>
        <taxon>Agaricomycetes</taxon>
        <taxon>Agaricomycetidae</taxon>
        <taxon>Agaricales</taxon>
        <taxon>Marasmiineae</taxon>
        <taxon>Mycenaceae</taxon>
        <taxon>Mycena</taxon>
    </lineage>
</organism>
<keyword evidence="2" id="KW-0813">Transport</keyword>
<evidence type="ECO:0000313" key="7">
    <source>
        <dbReference type="EMBL" id="KAJ7306136.1"/>
    </source>
</evidence>
<sequence>MTGGFGPSLSAAPADARWSGTARVVGPRWAHLPTLTIGLLGVQIFWSVEMSYASPYLLSLGLTTSHVALVFLAGPLSGLLVQPLVGAYADTNTSRWGRRRPYILGGCVLCVGGMLLLGYTREVAGWVLERGGHAHGVLTVWLAVLAIFVIDFSINAVQAVDRALLVDTLPPAQQAAGNACAALMLGGGSVVGFFMCVLPLSPSYKC</sequence>
<feature type="transmembrane region" description="Helical" evidence="6">
    <location>
        <begin position="68"/>
        <end position="89"/>
    </location>
</feature>
<dbReference type="EMBL" id="JARIHO010000094">
    <property type="protein sequence ID" value="KAJ7306136.1"/>
    <property type="molecule type" value="Genomic_DNA"/>
</dbReference>
<gene>
    <name evidence="7" type="ORF">DFH08DRAFT_720908</name>
</gene>
<keyword evidence="8" id="KW-1185">Reference proteome</keyword>
<comment type="subcellular location">
    <subcellularLocation>
        <location evidence="1">Membrane</location>
        <topology evidence="1">Multi-pass membrane protein</topology>
    </subcellularLocation>
</comment>
<feature type="transmembrane region" description="Helical" evidence="6">
    <location>
        <begin position="29"/>
        <end position="48"/>
    </location>
</feature>
<dbReference type="GO" id="GO:0005886">
    <property type="term" value="C:plasma membrane"/>
    <property type="evidence" value="ECO:0007669"/>
    <property type="project" value="TreeGrafter"/>
</dbReference>
<reference evidence="7" key="1">
    <citation type="submission" date="2023-03" db="EMBL/GenBank/DDBJ databases">
        <title>Massive genome expansion in bonnet fungi (Mycena s.s.) driven by repeated elements and novel gene families across ecological guilds.</title>
        <authorList>
            <consortium name="Lawrence Berkeley National Laboratory"/>
            <person name="Harder C.B."/>
            <person name="Miyauchi S."/>
            <person name="Viragh M."/>
            <person name="Kuo A."/>
            <person name="Thoen E."/>
            <person name="Andreopoulos B."/>
            <person name="Lu D."/>
            <person name="Skrede I."/>
            <person name="Drula E."/>
            <person name="Henrissat B."/>
            <person name="Morin E."/>
            <person name="Kohler A."/>
            <person name="Barry K."/>
            <person name="LaButti K."/>
            <person name="Morin E."/>
            <person name="Salamov A."/>
            <person name="Lipzen A."/>
            <person name="Mereny Z."/>
            <person name="Hegedus B."/>
            <person name="Baldrian P."/>
            <person name="Stursova M."/>
            <person name="Weitz H."/>
            <person name="Taylor A."/>
            <person name="Grigoriev I.V."/>
            <person name="Nagy L.G."/>
            <person name="Martin F."/>
            <person name="Kauserud H."/>
        </authorList>
    </citation>
    <scope>NUCLEOTIDE SEQUENCE</scope>
    <source>
        <strain evidence="7">CBHHK002</strain>
    </source>
</reference>
<evidence type="ECO:0008006" key="9">
    <source>
        <dbReference type="Google" id="ProtNLM"/>
    </source>
</evidence>
<evidence type="ECO:0000256" key="4">
    <source>
        <dbReference type="ARBA" id="ARBA00022989"/>
    </source>
</evidence>
<protein>
    <recommendedName>
        <fullName evidence="9">Sucrose transporter</fullName>
    </recommendedName>
</protein>
<feature type="transmembrane region" description="Helical" evidence="6">
    <location>
        <begin position="175"/>
        <end position="200"/>
    </location>
</feature>
<keyword evidence="5 6" id="KW-0472">Membrane</keyword>
<keyword evidence="3 6" id="KW-0812">Transmembrane</keyword>
<evidence type="ECO:0000256" key="3">
    <source>
        <dbReference type="ARBA" id="ARBA00022692"/>
    </source>
</evidence>
<feature type="transmembrane region" description="Helical" evidence="6">
    <location>
        <begin position="132"/>
        <end position="154"/>
    </location>
</feature>
<dbReference type="PANTHER" id="PTHR19432:SF91">
    <property type="entry name" value="GENERAL ALPHA-GLUCOSIDE PERMEASE"/>
    <property type="match status" value="1"/>
</dbReference>
<dbReference type="InterPro" id="IPR036259">
    <property type="entry name" value="MFS_trans_sf"/>
</dbReference>
<evidence type="ECO:0000256" key="6">
    <source>
        <dbReference type="SAM" id="Phobius"/>
    </source>
</evidence>